<gene>
    <name evidence="8" type="ORF">HAX54_053130</name>
</gene>
<proteinExistence type="inferred from homology"/>
<dbReference type="PANTHER" id="PTHR15876:SF8">
    <property type="entry name" value="TRANSMEMBRANE PROTEIN ADIPOCYTE-ASSOCIATED 1"/>
    <property type="match status" value="1"/>
</dbReference>
<feature type="transmembrane region" description="Helical" evidence="7">
    <location>
        <begin position="47"/>
        <end position="67"/>
    </location>
</feature>
<dbReference type="EMBL" id="JACEIK010000981">
    <property type="protein sequence ID" value="MCD7464620.1"/>
    <property type="molecule type" value="Genomic_DNA"/>
</dbReference>
<dbReference type="InterPro" id="IPR018781">
    <property type="entry name" value="TPRA1/CAND2/CAND8"/>
</dbReference>
<keyword evidence="4 7" id="KW-1133">Transmembrane helix</keyword>
<comment type="subcellular location">
    <subcellularLocation>
        <location evidence="1">Membrane</location>
        <topology evidence="1">Multi-pass membrane protein</topology>
    </subcellularLocation>
</comment>
<organism evidence="8 9">
    <name type="scientific">Datura stramonium</name>
    <name type="common">Jimsonweed</name>
    <name type="synonym">Common thornapple</name>
    <dbReference type="NCBI Taxonomy" id="4076"/>
    <lineage>
        <taxon>Eukaryota</taxon>
        <taxon>Viridiplantae</taxon>
        <taxon>Streptophyta</taxon>
        <taxon>Embryophyta</taxon>
        <taxon>Tracheophyta</taxon>
        <taxon>Spermatophyta</taxon>
        <taxon>Magnoliopsida</taxon>
        <taxon>eudicotyledons</taxon>
        <taxon>Gunneridae</taxon>
        <taxon>Pentapetalae</taxon>
        <taxon>asterids</taxon>
        <taxon>lamiids</taxon>
        <taxon>Solanales</taxon>
        <taxon>Solanaceae</taxon>
        <taxon>Solanoideae</taxon>
        <taxon>Datureae</taxon>
        <taxon>Datura</taxon>
    </lineage>
</organism>
<reference evidence="8 9" key="1">
    <citation type="journal article" date="2021" name="BMC Genomics">
        <title>Datura genome reveals duplications of psychoactive alkaloid biosynthetic genes and high mutation rate following tissue culture.</title>
        <authorList>
            <person name="Rajewski A."/>
            <person name="Carter-House D."/>
            <person name="Stajich J."/>
            <person name="Litt A."/>
        </authorList>
    </citation>
    <scope>NUCLEOTIDE SEQUENCE [LARGE SCALE GENOMIC DNA]</scope>
    <source>
        <strain evidence="8">AR-01</strain>
    </source>
</reference>
<feature type="transmembrane region" description="Helical" evidence="7">
    <location>
        <begin position="160"/>
        <end position="182"/>
    </location>
</feature>
<name>A0ABS8T0Z1_DATST</name>
<evidence type="ECO:0000313" key="8">
    <source>
        <dbReference type="EMBL" id="MCD7464620.1"/>
    </source>
</evidence>
<feature type="transmembrane region" description="Helical" evidence="7">
    <location>
        <begin position="119"/>
        <end position="140"/>
    </location>
</feature>
<dbReference type="PANTHER" id="PTHR15876">
    <property type="entry name" value="TRANSMEMBRANE PROTEIN ADIPOCYTE-ASSOCIATED 1"/>
    <property type="match status" value="1"/>
</dbReference>
<feature type="transmembrane region" description="Helical" evidence="7">
    <location>
        <begin position="227"/>
        <end position="250"/>
    </location>
</feature>
<evidence type="ECO:0000256" key="5">
    <source>
        <dbReference type="ARBA" id="ARBA00023136"/>
    </source>
</evidence>
<feature type="transmembrane region" description="Helical" evidence="7">
    <location>
        <begin position="194"/>
        <end position="215"/>
    </location>
</feature>
<feature type="transmembrane region" description="Helical" evidence="7">
    <location>
        <begin position="87"/>
        <end position="107"/>
    </location>
</feature>
<dbReference type="Pfam" id="PF10160">
    <property type="entry name" value="Tmemb_40"/>
    <property type="match status" value="1"/>
</dbReference>
<comment type="caution">
    <text evidence="8">The sequence shown here is derived from an EMBL/GenBank/DDBJ whole genome shotgun (WGS) entry which is preliminary data.</text>
</comment>
<comment type="similarity">
    <text evidence="2">Belongs to the UPF0359 family.</text>
</comment>
<feature type="region of interest" description="Disordered" evidence="6">
    <location>
        <begin position="1"/>
        <end position="24"/>
    </location>
</feature>
<keyword evidence="9" id="KW-1185">Reference proteome</keyword>
<keyword evidence="3 7" id="KW-0812">Transmembrane</keyword>
<evidence type="ECO:0000256" key="6">
    <source>
        <dbReference type="SAM" id="MobiDB-lite"/>
    </source>
</evidence>
<evidence type="ECO:0000313" key="9">
    <source>
        <dbReference type="Proteomes" id="UP000823775"/>
    </source>
</evidence>
<feature type="transmembrane region" description="Helical" evidence="7">
    <location>
        <begin position="256"/>
        <end position="280"/>
    </location>
</feature>
<dbReference type="Proteomes" id="UP000823775">
    <property type="component" value="Unassembled WGS sequence"/>
</dbReference>
<accession>A0ABS8T0Z1</accession>
<evidence type="ECO:0000256" key="4">
    <source>
        <dbReference type="ARBA" id="ARBA00022989"/>
    </source>
</evidence>
<evidence type="ECO:0000256" key="3">
    <source>
        <dbReference type="ARBA" id="ARBA00022692"/>
    </source>
</evidence>
<evidence type="ECO:0000256" key="7">
    <source>
        <dbReference type="SAM" id="Phobius"/>
    </source>
</evidence>
<evidence type="ECO:0000256" key="2">
    <source>
        <dbReference type="ARBA" id="ARBA00010125"/>
    </source>
</evidence>
<feature type="compositionally biased region" description="Polar residues" evidence="6">
    <location>
        <begin position="1"/>
        <end position="17"/>
    </location>
</feature>
<protein>
    <recommendedName>
        <fullName evidence="10">Transmembrane protein adipocyte-associated 1 homolog</fullName>
    </recommendedName>
</protein>
<sequence>MSTFSGTFSITEASSPTEAGPARTETETAGRDHFIFRFSSSATACHGFWHGAALVLPSAFFVLYLGFHARSNVKKLSHRRSYVMIGYYGLLWFAALLNLSWCFLQIWQCTPGKQVAWNLLSLFATSAMLFLEISIVAFLLKENYASCLETLARTFMVSGLFVGVDLLLKVISIFGFGVPLFLDVEMADRGKWVVWFTNKLLLTAAYGYILLVHFSKWRDKLPPRPAFYNYVVVMFATTAVMLFACGLAGIRGGFGLWLYNLAVVCYHSLYLPFLYVTFLADFFKEEDWLLDSAYYSEMKDAGFFDADWE</sequence>
<keyword evidence="5 7" id="KW-0472">Membrane</keyword>
<evidence type="ECO:0008006" key="10">
    <source>
        <dbReference type="Google" id="ProtNLM"/>
    </source>
</evidence>
<evidence type="ECO:0000256" key="1">
    <source>
        <dbReference type="ARBA" id="ARBA00004141"/>
    </source>
</evidence>